<feature type="region of interest" description="Disordered" evidence="1">
    <location>
        <begin position="1"/>
        <end position="71"/>
    </location>
</feature>
<evidence type="ECO:0000256" key="1">
    <source>
        <dbReference type="SAM" id="MobiDB-lite"/>
    </source>
</evidence>
<name>A0ABR0EKV3_ZASCE</name>
<dbReference type="InterPro" id="IPR053221">
    <property type="entry name" value="Burnettramic_acid_biosynth"/>
</dbReference>
<evidence type="ECO:0000313" key="2">
    <source>
        <dbReference type="EMBL" id="KAK4502019.1"/>
    </source>
</evidence>
<evidence type="ECO:0000313" key="3">
    <source>
        <dbReference type="Proteomes" id="UP001305779"/>
    </source>
</evidence>
<feature type="compositionally biased region" description="Polar residues" evidence="1">
    <location>
        <begin position="294"/>
        <end position="314"/>
    </location>
</feature>
<evidence type="ECO:0008006" key="4">
    <source>
        <dbReference type="Google" id="ProtNLM"/>
    </source>
</evidence>
<feature type="compositionally biased region" description="Basic and acidic residues" evidence="1">
    <location>
        <begin position="284"/>
        <end position="293"/>
    </location>
</feature>
<dbReference type="PANTHER" id="PTHR38887">
    <property type="entry name" value="CHROMOSOME 21, WHOLE GENOME SHOTGUN SEQUENCE"/>
    <property type="match status" value="1"/>
</dbReference>
<dbReference type="Proteomes" id="UP001305779">
    <property type="component" value="Unassembled WGS sequence"/>
</dbReference>
<organism evidence="2 3">
    <name type="scientific">Zasmidium cellare</name>
    <name type="common">Wine cellar mold</name>
    <name type="synonym">Racodium cellare</name>
    <dbReference type="NCBI Taxonomy" id="395010"/>
    <lineage>
        <taxon>Eukaryota</taxon>
        <taxon>Fungi</taxon>
        <taxon>Dikarya</taxon>
        <taxon>Ascomycota</taxon>
        <taxon>Pezizomycotina</taxon>
        <taxon>Dothideomycetes</taxon>
        <taxon>Dothideomycetidae</taxon>
        <taxon>Mycosphaerellales</taxon>
        <taxon>Mycosphaerellaceae</taxon>
        <taxon>Zasmidium</taxon>
    </lineage>
</organism>
<protein>
    <recommendedName>
        <fullName evidence="4">MICOS complex subunit</fullName>
    </recommendedName>
</protein>
<dbReference type="PANTHER" id="PTHR38887:SF1">
    <property type="entry name" value="RAS MODIFICATION PROTEIN ERF4"/>
    <property type="match status" value="1"/>
</dbReference>
<gene>
    <name evidence="2" type="ORF">PRZ48_007830</name>
</gene>
<reference evidence="2 3" key="1">
    <citation type="journal article" date="2023" name="G3 (Bethesda)">
        <title>A chromosome-level genome assembly of Zasmidium syzygii isolated from banana leaves.</title>
        <authorList>
            <person name="van Westerhoven A.C."/>
            <person name="Mehrabi R."/>
            <person name="Talebi R."/>
            <person name="Steentjes M.B.F."/>
            <person name="Corcolon B."/>
            <person name="Chong P.A."/>
            <person name="Kema G.H.J."/>
            <person name="Seidl M.F."/>
        </authorList>
    </citation>
    <scope>NUCLEOTIDE SEQUENCE [LARGE SCALE GENOMIC DNA]</scope>
    <source>
        <strain evidence="2 3">P124</strain>
    </source>
</reference>
<keyword evidence="3" id="KW-1185">Reference proteome</keyword>
<feature type="region of interest" description="Disordered" evidence="1">
    <location>
        <begin position="280"/>
        <end position="325"/>
    </location>
</feature>
<proteinExistence type="predicted"/>
<accession>A0ABR0EKV3</accession>
<sequence>MADFKPAHPQRTNTGDLSDAGSERLETETLNEEELPSYEHPEPSNTAAQLPPEKTPRSQGPTASAPFNFPTADLPSYETAVDFQKPLAIPQSSPSPDAPFVSVYPTDLLTYGIPAESWYNFVDTLSAFVSAKVSQQALHHATDVAQSIQNYHKQYVTNVKRTFKSMGKSAKHFNPFGVVGGALGLTFGTVGHAVGTVFNAPLSLIQKPKTPRERATVYIAAANKDWFHRRGLHALLLDTAELATVLETPCQNILSAARDRQSSDAVEQLTSLRQWIGEVQTRVDPTKSNDGEHSTSSLHPEASSSRLTPVSSRQSKGKASVTSEWPSQLQLGAQTLWLVVTQEKNIQDVAVDDKGRPIEDRGSRS</sequence>
<dbReference type="EMBL" id="JAXOVC010000005">
    <property type="protein sequence ID" value="KAK4502019.1"/>
    <property type="molecule type" value="Genomic_DNA"/>
</dbReference>
<comment type="caution">
    <text evidence="2">The sequence shown here is derived from an EMBL/GenBank/DDBJ whole genome shotgun (WGS) entry which is preliminary data.</text>
</comment>